<name>A0A0R1MIK6_9LACO</name>
<dbReference type="CDD" id="cd00838">
    <property type="entry name" value="MPP_superfamily"/>
    <property type="match status" value="1"/>
</dbReference>
<evidence type="ECO:0000313" key="2">
    <source>
        <dbReference type="Proteomes" id="UP000051686"/>
    </source>
</evidence>
<dbReference type="Gene3D" id="3.60.21.10">
    <property type="match status" value="1"/>
</dbReference>
<keyword evidence="2" id="KW-1185">Reference proteome</keyword>
<proteinExistence type="predicted"/>
<dbReference type="PATRIC" id="fig|1423777.3.peg.1125"/>
<dbReference type="AlphaFoldDB" id="A0A0R1MIK6"/>
<protein>
    <submittedName>
        <fullName evidence="1">Metallophosphoesterase</fullName>
    </submittedName>
</protein>
<comment type="caution">
    <text evidence="1">The sequence shown here is derived from an EMBL/GenBank/DDBJ whole genome shotgun (WGS) entry which is preliminary data.</text>
</comment>
<dbReference type="InterPro" id="IPR029052">
    <property type="entry name" value="Metallo-depent_PP-like"/>
</dbReference>
<dbReference type="STRING" id="1423777.FD46_GL001091"/>
<gene>
    <name evidence="1" type="ORF">FD46_GL001091</name>
</gene>
<dbReference type="Proteomes" id="UP000051686">
    <property type="component" value="Unassembled WGS sequence"/>
</dbReference>
<organism evidence="1 2">
    <name type="scientific">Liquorilactobacillus oeni DSM 19972</name>
    <dbReference type="NCBI Taxonomy" id="1423777"/>
    <lineage>
        <taxon>Bacteria</taxon>
        <taxon>Bacillati</taxon>
        <taxon>Bacillota</taxon>
        <taxon>Bacilli</taxon>
        <taxon>Lactobacillales</taxon>
        <taxon>Lactobacillaceae</taxon>
        <taxon>Liquorilactobacillus</taxon>
    </lineage>
</organism>
<evidence type="ECO:0000313" key="1">
    <source>
        <dbReference type="EMBL" id="KRL05141.1"/>
    </source>
</evidence>
<dbReference type="EMBL" id="AZEH01000034">
    <property type="protein sequence ID" value="KRL05141.1"/>
    <property type="molecule type" value="Genomic_DNA"/>
</dbReference>
<reference evidence="1 2" key="1">
    <citation type="journal article" date="2015" name="Genome Announc.">
        <title>Expanding the biotechnology potential of lactobacilli through comparative genomics of 213 strains and associated genera.</title>
        <authorList>
            <person name="Sun Z."/>
            <person name="Harris H.M."/>
            <person name="McCann A."/>
            <person name="Guo C."/>
            <person name="Argimon S."/>
            <person name="Zhang W."/>
            <person name="Yang X."/>
            <person name="Jeffery I.B."/>
            <person name="Cooney J.C."/>
            <person name="Kagawa T.F."/>
            <person name="Liu W."/>
            <person name="Song Y."/>
            <person name="Salvetti E."/>
            <person name="Wrobel A."/>
            <person name="Rasinkangas P."/>
            <person name="Parkhill J."/>
            <person name="Rea M.C."/>
            <person name="O'Sullivan O."/>
            <person name="Ritari J."/>
            <person name="Douillard F.P."/>
            <person name="Paul Ross R."/>
            <person name="Yang R."/>
            <person name="Briner A.E."/>
            <person name="Felis G.E."/>
            <person name="de Vos W.M."/>
            <person name="Barrangou R."/>
            <person name="Klaenhammer T.R."/>
            <person name="Caufield P.W."/>
            <person name="Cui Y."/>
            <person name="Zhang H."/>
            <person name="O'Toole P.W."/>
        </authorList>
    </citation>
    <scope>NUCLEOTIDE SEQUENCE [LARGE SCALE GENOMIC DNA]</scope>
    <source>
        <strain evidence="1 2">DSM 19972</strain>
    </source>
</reference>
<dbReference type="SUPFAM" id="SSF56300">
    <property type="entry name" value="Metallo-dependent phosphatases"/>
    <property type="match status" value="1"/>
</dbReference>
<sequence>MIDAFEGRPLSLSKHAERQIRWVANKLTASQILKLKQLPLNTSAADYFFCHAIADNNRTIFTPHNDLIKIKSFFQEIKEPFIICGHTHLQFKLDIGSKIIFNAGSIGMPFSDQEGAQWLWIEDQTFHFKKTIVNKNSAIKSMKTTDFLFLNEFIETYVKNTVSISNAYEMLDKLAVEQQIRFRRQNS</sequence>
<accession>A0A0R1MIK6</accession>